<dbReference type="Proteomes" id="UP001596101">
    <property type="component" value="Unassembled WGS sequence"/>
</dbReference>
<dbReference type="EMBL" id="JBHSMR010000014">
    <property type="protein sequence ID" value="MFC5480742.1"/>
    <property type="molecule type" value="Genomic_DNA"/>
</dbReference>
<comment type="caution">
    <text evidence="1">The sequence shown here is derived from an EMBL/GenBank/DDBJ whole genome shotgun (WGS) entry which is preliminary data.</text>
</comment>
<protein>
    <submittedName>
        <fullName evidence="1">Uncharacterized protein</fullName>
    </submittedName>
</protein>
<organism evidence="1 2">
    <name type="scientific">Massilia suwonensis</name>
    <dbReference type="NCBI Taxonomy" id="648895"/>
    <lineage>
        <taxon>Bacteria</taxon>
        <taxon>Pseudomonadati</taxon>
        <taxon>Pseudomonadota</taxon>
        <taxon>Betaproteobacteria</taxon>
        <taxon>Burkholderiales</taxon>
        <taxon>Oxalobacteraceae</taxon>
        <taxon>Telluria group</taxon>
        <taxon>Massilia</taxon>
    </lineage>
</organism>
<accession>A0ABW0MUS3</accession>
<sequence>MNGRRQGIEMRRYAIVNAVLAAAAALVLALHDDPAAPAPLGATPHAPAARADAQAVIQSARLQPPLRALGEPRRLAVPQSAPLARVRRSIRLLLKNWSTS</sequence>
<proteinExistence type="predicted"/>
<name>A0ABW0MUS3_9BURK</name>
<keyword evidence="2" id="KW-1185">Reference proteome</keyword>
<reference evidence="2" key="1">
    <citation type="journal article" date="2019" name="Int. J. Syst. Evol. Microbiol.">
        <title>The Global Catalogue of Microorganisms (GCM) 10K type strain sequencing project: providing services to taxonomists for standard genome sequencing and annotation.</title>
        <authorList>
            <consortium name="The Broad Institute Genomics Platform"/>
            <consortium name="The Broad Institute Genome Sequencing Center for Infectious Disease"/>
            <person name="Wu L."/>
            <person name="Ma J."/>
        </authorList>
    </citation>
    <scope>NUCLEOTIDE SEQUENCE [LARGE SCALE GENOMIC DNA]</scope>
    <source>
        <strain evidence="2">CCUG 43111</strain>
    </source>
</reference>
<evidence type="ECO:0000313" key="2">
    <source>
        <dbReference type="Proteomes" id="UP001596101"/>
    </source>
</evidence>
<gene>
    <name evidence="1" type="ORF">ACFPQ5_21270</name>
</gene>
<evidence type="ECO:0000313" key="1">
    <source>
        <dbReference type="EMBL" id="MFC5480742.1"/>
    </source>
</evidence>